<dbReference type="GO" id="GO:0140469">
    <property type="term" value="P:GCN2-mediated signaling"/>
    <property type="evidence" value="ECO:0000318"/>
    <property type="project" value="GO_Central"/>
</dbReference>
<dbReference type="Proteomes" id="UP000000591">
    <property type="component" value="Chromosome I"/>
</dbReference>
<dbReference type="GO" id="GO:0003785">
    <property type="term" value="F:actin monomer binding"/>
    <property type="evidence" value="ECO:0007669"/>
    <property type="project" value="EnsemblFungi"/>
</dbReference>
<proteinExistence type="inferred from homology"/>
<evidence type="ECO:0000256" key="1">
    <source>
        <dbReference type="ARBA" id="ARBA00004496"/>
    </source>
</evidence>
<dbReference type="SUPFAM" id="SSF54211">
    <property type="entry name" value="Ribosomal protein S5 domain 2-like"/>
    <property type="match status" value="1"/>
</dbReference>
<keyword evidence="4" id="KW-0678">Repressor</keyword>
<dbReference type="InterPro" id="IPR016135">
    <property type="entry name" value="UBQ-conjugating_enzyme/RWD"/>
</dbReference>
<reference evidence="9" key="2">
    <citation type="journal article" date="2013" name="G3 (Bethesda)">
        <title>Genomes of Ashbya fungi isolated from insects reveal four mating-type loci, numerous translocations, lack of transposons, and distinct gene duplications.</title>
        <authorList>
            <person name="Dietrich F.S."/>
            <person name="Voegeli S."/>
            <person name="Kuo S."/>
            <person name="Philippsen P."/>
        </authorList>
    </citation>
    <scope>GENOME REANNOTATION</scope>
    <source>
        <strain evidence="9">ATCC 10895 / CBS 109.51 / FGSC 9923 / NRRL Y-1056</strain>
    </source>
</reference>
<evidence type="ECO:0000256" key="4">
    <source>
        <dbReference type="ARBA" id="ARBA00022491"/>
    </source>
</evidence>
<gene>
    <name evidence="8" type="ORF">AGOS_AAR055W</name>
</gene>
<comment type="similarity">
    <text evidence="2">Belongs to the IMPACT family.</text>
</comment>
<dbReference type="GO" id="GO:0031333">
    <property type="term" value="P:negative regulation of protein-containing complex assembly"/>
    <property type="evidence" value="ECO:0007669"/>
    <property type="project" value="EnsemblFungi"/>
</dbReference>
<dbReference type="CDD" id="cd23822">
    <property type="entry name" value="RWD_ScYIH1-like"/>
    <property type="match status" value="1"/>
</dbReference>
<dbReference type="Pfam" id="PF01205">
    <property type="entry name" value="Impact_N"/>
    <property type="match status" value="1"/>
</dbReference>
<dbReference type="PROSITE" id="PS50908">
    <property type="entry name" value="RWD"/>
    <property type="match status" value="1"/>
</dbReference>
<dbReference type="Gene3D" id="3.10.110.10">
    <property type="entry name" value="Ubiquitin Conjugating Enzyme"/>
    <property type="match status" value="1"/>
</dbReference>
<dbReference type="AlphaFoldDB" id="Q75EM4"/>
<evidence type="ECO:0000256" key="5">
    <source>
        <dbReference type="ARBA" id="ARBA00022845"/>
    </source>
</evidence>
<name>Q75EM4_EREGS</name>
<dbReference type="HOGENOM" id="CLU_045276_0_1_1"/>
<dbReference type="GeneID" id="4618438"/>
<dbReference type="FunCoup" id="Q75EM4">
    <property type="interactions" value="423"/>
</dbReference>
<dbReference type="InParanoid" id="Q75EM4"/>
<dbReference type="Gene3D" id="3.30.230.30">
    <property type="entry name" value="Impact, N-terminal domain"/>
    <property type="match status" value="1"/>
</dbReference>
<evidence type="ECO:0000313" key="9">
    <source>
        <dbReference type="Proteomes" id="UP000000591"/>
    </source>
</evidence>
<dbReference type="GO" id="GO:0006446">
    <property type="term" value="P:regulation of translational initiation"/>
    <property type="evidence" value="ECO:0000318"/>
    <property type="project" value="GO_Central"/>
</dbReference>
<dbReference type="InterPro" id="IPR001498">
    <property type="entry name" value="Impact_N"/>
</dbReference>
<keyword evidence="5" id="KW-0810">Translation regulation</keyword>
<dbReference type="OMA" id="HLMQVMD"/>
<evidence type="ECO:0000313" key="8">
    <source>
        <dbReference type="EMBL" id="AAS50420.1"/>
    </source>
</evidence>
<dbReference type="GO" id="GO:0004860">
    <property type="term" value="F:protein kinase inhibitor activity"/>
    <property type="evidence" value="ECO:0007669"/>
    <property type="project" value="EnsemblFungi"/>
</dbReference>
<feature type="domain" description="RWD" evidence="7">
    <location>
        <begin position="9"/>
        <end position="109"/>
    </location>
</feature>
<dbReference type="GO" id="GO:0043022">
    <property type="term" value="F:ribosome binding"/>
    <property type="evidence" value="ECO:0007669"/>
    <property type="project" value="EnsemblFungi"/>
</dbReference>
<dbReference type="eggNOG" id="KOG3299">
    <property type="taxonomic scope" value="Eukaryota"/>
</dbReference>
<dbReference type="InterPro" id="IPR020568">
    <property type="entry name" value="Ribosomal_Su5_D2-typ_SF"/>
</dbReference>
<dbReference type="OrthoDB" id="69641at2759"/>
<dbReference type="EMBL" id="AE016814">
    <property type="protein sequence ID" value="AAS50420.1"/>
    <property type="molecule type" value="Genomic_DNA"/>
</dbReference>
<dbReference type="RefSeq" id="NP_982596.1">
    <property type="nucleotide sequence ID" value="NM_207949.1"/>
</dbReference>
<evidence type="ECO:0000259" key="7">
    <source>
        <dbReference type="PROSITE" id="PS50908"/>
    </source>
</evidence>
<dbReference type="SMART" id="SM00591">
    <property type="entry name" value="RWD"/>
    <property type="match status" value="1"/>
</dbReference>
<dbReference type="GO" id="GO:0034198">
    <property type="term" value="P:cellular response to amino acid starvation"/>
    <property type="evidence" value="ECO:0007669"/>
    <property type="project" value="EnsemblFungi"/>
</dbReference>
<dbReference type="KEGG" id="ago:AGOS_AAR055W"/>
<reference evidence="8 9" key="1">
    <citation type="journal article" date="2004" name="Science">
        <title>The Ashbya gossypii genome as a tool for mapping the ancient Saccharomyces cerevisiae genome.</title>
        <authorList>
            <person name="Dietrich F.S."/>
            <person name="Voegeli S."/>
            <person name="Brachat S."/>
            <person name="Lerch A."/>
            <person name="Gates K."/>
            <person name="Steiner S."/>
            <person name="Mohr C."/>
            <person name="Pohlmann R."/>
            <person name="Luedi P."/>
            <person name="Choi S."/>
            <person name="Wing R.A."/>
            <person name="Flavier A."/>
            <person name="Gaffney T.D."/>
            <person name="Philippsen P."/>
        </authorList>
    </citation>
    <scope>NUCLEOTIDE SEQUENCE [LARGE SCALE GENOMIC DNA]</scope>
    <source>
        <strain evidence="9">ATCC 10895 / CBS 109.51 / FGSC 9923 / NRRL Y-1056</strain>
    </source>
</reference>
<dbReference type="InterPro" id="IPR036956">
    <property type="entry name" value="Impact_N_sf"/>
</dbReference>
<dbReference type="Pfam" id="PF05773">
    <property type="entry name" value="RWD"/>
    <property type="match status" value="1"/>
</dbReference>
<keyword evidence="6" id="KW-0346">Stress response</keyword>
<dbReference type="STRING" id="284811.Q75EM4"/>
<dbReference type="PANTHER" id="PTHR16301">
    <property type="entry name" value="IMPACT-RELATED"/>
    <property type="match status" value="1"/>
</dbReference>
<comment type="subcellular location">
    <subcellularLocation>
        <location evidence="1">Cytoplasm</location>
    </subcellularLocation>
</comment>
<dbReference type="SUPFAM" id="SSF54495">
    <property type="entry name" value="UBC-like"/>
    <property type="match status" value="1"/>
</dbReference>
<dbReference type="PANTHER" id="PTHR16301:SF25">
    <property type="entry name" value="PROTEIN IMPACT"/>
    <property type="match status" value="1"/>
</dbReference>
<sequence>MALNEEVAEEISAVDAIYPGNLSRLSENRVLIRIPNYEEIAIQISFPSNYPAEEPPHILEISISHEKVQRYERSDLQPVCEELMASVYSKGFVCLFDFISELSNVLYERFGAQDDDTEDDELAERMGHLNLDPFDGWIASDPITDRSSTFIAYAAHVNSEEDACLRIDQLKTDNKISKCAHLMTAWRIHGENGVAYKDCDDDGEAAAGSRMLHLLNTMDAWDVVVAVARWFGGVHIGPDRFKHINSCTRDALIKGDFVSQAKAGSASKKTKK</sequence>
<organism evidence="8 9">
    <name type="scientific">Eremothecium gossypii (strain ATCC 10895 / CBS 109.51 / FGSC 9923 / NRRL Y-1056)</name>
    <name type="common">Yeast</name>
    <name type="synonym">Ashbya gossypii</name>
    <dbReference type="NCBI Taxonomy" id="284811"/>
    <lineage>
        <taxon>Eukaryota</taxon>
        <taxon>Fungi</taxon>
        <taxon>Dikarya</taxon>
        <taxon>Ascomycota</taxon>
        <taxon>Saccharomycotina</taxon>
        <taxon>Saccharomycetes</taxon>
        <taxon>Saccharomycetales</taxon>
        <taxon>Saccharomycetaceae</taxon>
        <taxon>Eremothecium</taxon>
    </lineage>
</organism>
<evidence type="ECO:0000256" key="3">
    <source>
        <dbReference type="ARBA" id="ARBA00022490"/>
    </source>
</evidence>
<dbReference type="GO" id="GO:0005737">
    <property type="term" value="C:cytoplasm"/>
    <property type="evidence" value="ECO:0000318"/>
    <property type="project" value="GO_Central"/>
</dbReference>
<dbReference type="InterPro" id="IPR023582">
    <property type="entry name" value="Impact"/>
</dbReference>
<dbReference type="InterPro" id="IPR006575">
    <property type="entry name" value="RWD_dom"/>
</dbReference>
<keyword evidence="3" id="KW-0963">Cytoplasm</keyword>
<accession>Q75EM4</accession>
<evidence type="ECO:0000256" key="2">
    <source>
        <dbReference type="ARBA" id="ARBA00007665"/>
    </source>
</evidence>
<keyword evidence="9" id="KW-1185">Reference proteome</keyword>
<protein>
    <submittedName>
        <fullName evidence="8">AAR055Wp</fullName>
    </submittedName>
</protein>
<evidence type="ECO:0000256" key="6">
    <source>
        <dbReference type="ARBA" id="ARBA00023016"/>
    </source>
</evidence>